<dbReference type="InterPro" id="IPR050740">
    <property type="entry name" value="Aldehyde_DH_Superfamily"/>
</dbReference>
<dbReference type="AlphaFoldDB" id="A0A848KBV0"/>
<dbReference type="SUPFAM" id="SSF53720">
    <property type="entry name" value="ALDH-like"/>
    <property type="match status" value="1"/>
</dbReference>
<comment type="caution">
    <text evidence="8">The sequence shown here is derived from an EMBL/GenBank/DDBJ whole genome shotgun (WGS) entry which is preliminary data.</text>
</comment>
<evidence type="ECO:0000256" key="2">
    <source>
        <dbReference type="ARBA" id="ARBA00023002"/>
    </source>
</evidence>
<feature type="domain" description="Aldehyde dehydrogenase" evidence="7">
    <location>
        <begin position="18"/>
        <end position="466"/>
    </location>
</feature>
<proteinExistence type="inferred from homology"/>
<dbReference type="InterPro" id="IPR016162">
    <property type="entry name" value="Ald_DH_N"/>
</dbReference>
<dbReference type="InterPro" id="IPR016161">
    <property type="entry name" value="Ald_DH/histidinol_DH"/>
</dbReference>
<dbReference type="RefSeq" id="WP_169588085.1">
    <property type="nucleotide sequence ID" value="NZ_VCQU01000004.1"/>
</dbReference>
<dbReference type="Proteomes" id="UP000535543">
    <property type="component" value="Unassembled WGS sequence"/>
</dbReference>
<dbReference type="InterPro" id="IPR012394">
    <property type="entry name" value="Aldehyde_DH_NAD(P)"/>
</dbReference>
<evidence type="ECO:0000256" key="5">
    <source>
        <dbReference type="PROSITE-ProRule" id="PRU10007"/>
    </source>
</evidence>
<evidence type="ECO:0000259" key="7">
    <source>
        <dbReference type="Pfam" id="PF00171"/>
    </source>
</evidence>
<dbReference type="GO" id="GO:0006081">
    <property type="term" value="P:aldehyde metabolic process"/>
    <property type="evidence" value="ECO:0007669"/>
    <property type="project" value="InterPro"/>
</dbReference>
<evidence type="ECO:0000313" key="8">
    <source>
        <dbReference type="EMBL" id="NMN96335.1"/>
    </source>
</evidence>
<dbReference type="PROSITE" id="PS00687">
    <property type="entry name" value="ALDEHYDE_DEHYDR_GLU"/>
    <property type="match status" value="1"/>
</dbReference>
<evidence type="ECO:0000313" key="9">
    <source>
        <dbReference type="Proteomes" id="UP000535543"/>
    </source>
</evidence>
<dbReference type="PANTHER" id="PTHR43353">
    <property type="entry name" value="SUCCINATE-SEMIALDEHYDE DEHYDROGENASE, MITOCHONDRIAL"/>
    <property type="match status" value="1"/>
</dbReference>
<sequence>MSTDTTLETPSETVSPILKSVNPATGEVIAEWPVHDADAVTAAVGRARVASAAWRELGFDGRKKALLRWVSYLVNHADELSELIRKENGKPLEDAYLELILAVEHTDWAAKHAKKHLSAKKVSPGMLLANFEAVIEERPVGVVGVIGPWNYPIYTPNGSIAYALAAGNAVVFKPSEFTTSIGNYYADAFAKANPELPSGIFSTVNGLGATGAALVASGVDKIAFTGSTATGKRIMAAAAERMTPLVLECGGKDAAIVADDADVNAAADGIAWSSFANSGQTCVGTERIYVVDELADQFVAAFKDKLKTVAPGSGDTATYGPMTMPSQVEVVRSHIADAIAKGGKAVVGGPESVRAPYIEPVVLIDVPEDSLAVTEETFGPTVTIKRVKNNDEAIALANASKYALASTVYSKSKGMEIARQLRVGMTSVNSVLGFAGVAALPFGGVGESGIGRIHGEQGLREFTRPHSIARQKFAIPGMELLSFSRKASTVKLIKQVIKLKHGRHT</sequence>
<dbReference type="Gene3D" id="3.40.605.10">
    <property type="entry name" value="Aldehyde Dehydrogenase, Chain A, domain 1"/>
    <property type="match status" value="1"/>
</dbReference>
<evidence type="ECO:0000256" key="1">
    <source>
        <dbReference type="ARBA" id="ARBA00009986"/>
    </source>
</evidence>
<dbReference type="InterPro" id="IPR016160">
    <property type="entry name" value="Ald_DH_CS_CYS"/>
</dbReference>
<reference evidence="8 9" key="2">
    <citation type="submission" date="2020-06" db="EMBL/GenBank/DDBJ databases">
        <title>Antribacter stalactiti gen. nov., sp. nov., a new member of the family Nacardiaceae isolated from a cave.</title>
        <authorList>
            <person name="Kim I.S."/>
        </authorList>
    </citation>
    <scope>NUCLEOTIDE SEQUENCE [LARGE SCALE GENOMIC DNA]</scope>
    <source>
        <strain evidence="8 9">YC2-7</strain>
    </source>
</reference>
<dbReference type="EMBL" id="VCQU01000004">
    <property type="protein sequence ID" value="NMN96335.1"/>
    <property type="molecule type" value="Genomic_DNA"/>
</dbReference>
<gene>
    <name evidence="8" type="ORF">FGL95_14940</name>
</gene>
<protein>
    <recommendedName>
        <fullName evidence="3">Aldehyde dehydrogenase</fullName>
    </recommendedName>
</protein>
<dbReference type="InterPro" id="IPR029510">
    <property type="entry name" value="Ald_DH_CS_GLU"/>
</dbReference>
<dbReference type="PROSITE" id="PS00070">
    <property type="entry name" value="ALDEHYDE_DEHYDR_CYS"/>
    <property type="match status" value="1"/>
</dbReference>
<keyword evidence="9" id="KW-1185">Reference proteome</keyword>
<dbReference type="InterPro" id="IPR016163">
    <property type="entry name" value="Ald_DH_C"/>
</dbReference>
<accession>A0A848KBV0</accession>
<dbReference type="Gene3D" id="3.40.309.10">
    <property type="entry name" value="Aldehyde Dehydrogenase, Chain A, domain 2"/>
    <property type="match status" value="1"/>
</dbReference>
<dbReference type="PANTHER" id="PTHR43353:SF6">
    <property type="entry name" value="CYTOPLASMIC ALDEHYDE DEHYDROGENASE (EUROFUNG)"/>
    <property type="match status" value="1"/>
</dbReference>
<dbReference type="GO" id="GO:0004777">
    <property type="term" value="F:succinate-semialdehyde dehydrogenase (NAD+) activity"/>
    <property type="evidence" value="ECO:0007669"/>
    <property type="project" value="TreeGrafter"/>
</dbReference>
<feature type="active site" evidence="4">
    <location>
        <position position="282"/>
    </location>
</feature>
<dbReference type="GO" id="GO:0009450">
    <property type="term" value="P:gamma-aminobutyric acid catabolic process"/>
    <property type="evidence" value="ECO:0007669"/>
    <property type="project" value="TreeGrafter"/>
</dbReference>
<dbReference type="Pfam" id="PF00171">
    <property type="entry name" value="Aldedh"/>
    <property type="match status" value="1"/>
</dbReference>
<dbReference type="PIRSF" id="PIRSF036492">
    <property type="entry name" value="ALDH"/>
    <property type="match status" value="1"/>
</dbReference>
<reference evidence="8 9" key="1">
    <citation type="submission" date="2019-05" db="EMBL/GenBank/DDBJ databases">
        <authorList>
            <person name="Lee S.D."/>
        </authorList>
    </citation>
    <scope>NUCLEOTIDE SEQUENCE [LARGE SCALE GENOMIC DNA]</scope>
    <source>
        <strain evidence="8 9">YC2-7</strain>
    </source>
</reference>
<evidence type="ECO:0000256" key="6">
    <source>
        <dbReference type="RuleBase" id="RU003345"/>
    </source>
</evidence>
<evidence type="ECO:0000256" key="3">
    <source>
        <dbReference type="PIRNR" id="PIRNR036492"/>
    </source>
</evidence>
<feature type="active site" evidence="4 5">
    <location>
        <position position="248"/>
    </location>
</feature>
<evidence type="ECO:0000256" key="4">
    <source>
        <dbReference type="PIRSR" id="PIRSR036492-1"/>
    </source>
</evidence>
<dbReference type="InterPro" id="IPR015590">
    <property type="entry name" value="Aldehyde_DH_dom"/>
</dbReference>
<organism evidence="8 9">
    <name type="scientific">Antrihabitans stalactiti</name>
    <dbReference type="NCBI Taxonomy" id="2584121"/>
    <lineage>
        <taxon>Bacteria</taxon>
        <taxon>Bacillati</taxon>
        <taxon>Actinomycetota</taxon>
        <taxon>Actinomycetes</taxon>
        <taxon>Mycobacteriales</taxon>
        <taxon>Nocardiaceae</taxon>
        <taxon>Antrihabitans</taxon>
    </lineage>
</organism>
<comment type="similarity">
    <text evidence="1 3 6">Belongs to the aldehyde dehydrogenase family.</text>
</comment>
<keyword evidence="2 3" id="KW-0560">Oxidoreductase</keyword>
<name>A0A848KBV0_9NOCA</name>
<dbReference type="CDD" id="cd07099">
    <property type="entry name" value="ALDH_DDALDH"/>
    <property type="match status" value="1"/>
</dbReference>